<keyword evidence="4" id="KW-0689">Ribosomal protein</keyword>
<dbReference type="AlphaFoldDB" id="A0A238YUP0"/>
<protein>
    <submittedName>
        <fullName evidence="4">Ribosomal protein S18 acetylase RimI</fullName>
    </submittedName>
</protein>
<dbReference type="PANTHER" id="PTHR43877:SF1">
    <property type="entry name" value="ACETYLTRANSFERASE"/>
    <property type="match status" value="1"/>
</dbReference>
<evidence type="ECO:0000256" key="1">
    <source>
        <dbReference type="ARBA" id="ARBA00022679"/>
    </source>
</evidence>
<gene>
    <name evidence="4" type="ORF">SAMN06272737_12276</name>
</gene>
<dbReference type="GO" id="GO:0016747">
    <property type="term" value="F:acyltransferase activity, transferring groups other than amino-acyl groups"/>
    <property type="evidence" value="ECO:0007669"/>
    <property type="project" value="InterPro"/>
</dbReference>
<dbReference type="Proteomes" id="UP000198403">
    <property type="component" value="Unassembled WGS sequence"/>
</dbReference>
<dbReference type="Gene3D" id="3.40.630.30">
    <property type="match status" value="1"/>
</dbReference>
<dbReference type="InterPro" id="IPR000182">
    <property type="entry name" value="GNAT_dom"/>
</dbReference>
<evidence type="ECO:0000313" key="4">
    <source>
        <dbReference type="EMBL" id="SNR74780.1"/>
    </source>
</evidence>
<evidence type="ECO:0000313" key="5">
    <source>
        <dbReference type="Proteomes" id="UP000198403"/>
    </source>
</evidence>
<feature type="domain" description="N-acetyltransferase" evidence="3">
    <location>
        <begin position="5"/>
        <end position="165"/>
    </location>
</feature>
<accession>A0A238YUP0</accession>
<organism evidence="4 5">
    <name type="scientific">Blastococcus mobilis</name>
    <dbReference type="NCBI Taxonomy" id="1938746"/>
    <lineage>
        <taxon>Bacteria</taxon>
        <taxon>Bacillati</taxon>
        <taxon>Actinomycetota</taxon>
        <taxon>Actinomycetes</taxon>
        <taxon>Geodermatophilales</taxon>
        <taxon>Geodermatophilaceae</taxon>
        <taxon>Blastococcus</taxon>
    </lineage>
</organism>
<name>A0A238YUP0_9ACTN</name>
<dbReference type="PANTHER" id="PTHR43877">
    <property type="entry name" value="AMINOALKYLPHOSPHONATE N-ACETYLTRANSFERASE-RELATED-RELATED"/>
    <property type="match status" value="1"/>
</dbReference>
<dbReference type="PROSITE" id="PS51186">
    <property type="entry name" value="GNAT"/>
    <property type="match status" value="1"/>
</dbReference>
<keyword evidence="1" id="KW-0808">Transferase</keyword>
<proteinExistence type="predicted"/>
<dbReference type="InterPro" id="IPR050832">
    <property type="entry name" value="Bact_Acetyltransf"/>
</dbReference>
<dbReference type="Pfam" id="PF00583">
    <property type="entry name" value="Acetyltransf_1"/>
    <property type="match status" value="1"/>
</dbReference>
<dbReference type="RefSeq" id="WP_254920749.1">
    <property type="nucleotide sequence ID" value="NZ_FZNO01000022.1"/>
</dbReference>
<dbReference type="EMBL" id="FZNO01000022">
    <property type="protein sequence ID" value="SNR74780.1"/>
    <property type="molecule type" value="Genomic_DNA"/>
</dbReference>
<dbReference type="InterPro" id="IPR016181">
    <property type="entry name" value="Acyl_CoA_acyltransferase"/>
</dbReference>
<sequence length="167" mass="18055">MPEPVTVRKLRPADRFLIRTATWMNLNWCGERLSFAQMDAAPHLAGYYRFTPEDGDYGIVATIGGEPTGVVWVRHFPTDGPGYGFVRAGVPELSVCVLPGYRGAGLGGALVAAAVTEARHRYLSALSLSVEEGNPAWHLYERLGFVPVASARHPGTLVLELVPARPG</sequence>
<dbReference type="CDD" id="cd04301">
    <property type="entry name" value="NAT_SF"/>
    <property type="match status" value="1"/>
</dbReference>
<reference evidence="4 5" key="1">
    <citation type="submission" date="2017-06" db="EMBL/GenBank/DDBJ databases">
        <authorList>
            <person name="Kim H.J."/>
            <person name="Triplett B.A."/>
        </authorList>
    </citation>
    <scope>NUCLEOTIDE SEQUENCE [LARGE SCALE GENOMIC DNA]</scope>
    <source>
        <strain evidence="4 5">DSM 44272</strain>
    </source>
</reference>
<dbReference type="SUPFAM" id="SSF55729">
    <property type="entry name" value="Acyl-CoA N-acyltransferases (Nat)"/>
    <property type="match status" value="1"/>
</dbReference>
<evidence type="ECO:0000259" key="3">
    <source>
        <dbReference type="PROSITE" id="PS51186"/>
    </source>
</evidence>
<keyword evidence="5" id="KW-1185">Reference proteome</keyword>
<evidence type="ECO:0000256" key="2">
    <source>
        <dbReference type="ARBA" id="ARBA00023315"/>
    </source>
</evidence>
<keyword evidence="2" id="KW-0012">Acyltransferase</keyword>
<keyword evidence="4" id="KW-0687">Ribonucleoprotein</keyword>
<dbReference type="GO" id="GO:0005840">
    <property type="term" value="C:ribosome"/>
    <property type="evidence" value="ECO:0007669"/>
    <property type="project" value="UniProtKB-KW"/>
</dbReference>